<dbReference type="InterPro" id="IPR016024">
    <property type="entry name" value="ARM-type_fold"/>
</dbReference>
<keyword evidence="5" id="KW-1185">Reference proteome</keyword>
<feature type="compositionally biased region" description="Basic and acidic residues" evidence="2">
    <location>
        <begin position="346"/>
        <end position="356"/>
    </location>
</feature>
<proteinExistence type="predicted"/>
<dbReference type="Gene3D" id="1.25.10.10">
    <property type="entry name" value="Leucine-rich Repeat Variant"/>
    <property type="match status" value="1"/>
</dbReference>
<dbReference type="eggNOG" id="ENOG502ZG9D">
    <property type="taxonomic scope" value="Bacteria"/>
</dbReference>
<evidence type="ECO:0000256" key="2">
    <source>
        <dbReference type="SAM" id="MobiDB-lite"/>
    </source>
</evidence>
<dbReference type="KEGG" id="psl:Psta_4478"/>
<dbReference type="InterPro" id="IPR011989">
    <property type="entry name" value="ARM-like"/>
</dbReference>
<dbReference type="EMBL" id="CP001848">
    <property type="protein sequence ID" value="ADB19120.1"/>
    <property type="molecule type" value="Genomic_DNA"/>
</dbReference>
<accession>D2R635</accession>
<sequence length="402" mass="43086" precursor="true">MKRLNLARATWKLAIAASLALPVASNLAADEPVSPTAEIALPTPVSAEQIEQWGAEMDSSSFSERQAAANKLGELGKTAFPTLEKIAAGESREASARAMEILKRHLDDGDETTRSAAKECLERLAKCDNEALARRATQALTPPEEEQNAQIFAPQIVPAIRIAQARAQIQIRAGGNNVKRVTIKNNNGIRDIEAEENGRKVKITDDPNNGIKMEVTEKEGAKEVKKEYSAKNAAELKEKHPEAHKIYEQYGNQGGIQINGGGGIQIQQGGLIPVMPAPGGAVDKDALKRQLENINRMIEQVKKTQQDMQQRGLPNGNFDPIIQRLEETKARLEQQQGAAPAPAAENAEKPATEEAPKSSTPAPNTPASQDQPEGAQAAASASASASASSDGREVKAEVKIDK</sequence>
<evidence type="ECO:0000256" key="3">
    <source>
        <dbReference type="SAM" id="SignalP"/>
    </source>
</evidence>
<feature type="region of interest" description="Disordered" evidence="2">
    <location>
        <begin position="331"/>
        <end position="402"/>
    </location>
</feature>
<dbReference type="HOGENOM" id="CLU_684852_0_0_0"/>
<keyword evidence="3" id="KW-0732">Signal</keyword>
<keyword evidence="1" id="KW-0175">Coiled coil</keyword>
<feature type="compositionally biased region" description="Low complexity" evidence="2">
    <location>
        <begin position="377"/>
        <end position="389"/>
    </location>
</feature>
<gene>
    <name evidence="4" type="ordered locus">Psta_4478</name>
</gene>
<feature type="chain" id="PRO_5003034661" description="PBS lyase HEAT domain protein repeat-containing protein" evidence="3">
    <location>
        <begin position="29"/>
        <end position="402"/>
    </location>
</feature>
<dbReference type="SUPFAM" id="SSF48371">
    <property type="entry name" value="ARM repeat"/>
    <property type="match status" value="1"/>
</dbReference>
<feature type="compositionally biased region" description="Polar residues" evidence="2">
    <location>
        <begin position="357"/>
        <end position="371"/>
    </location>
</feature>
<evidence type="ECO:0000313" key="5">
    <source>
        <dbReference type="Proteomes" id="UP000001887"/>
    </source>
</evidence>
<feature type="signal peptide" evidence="3">
    <location>
        <begin position="1"/>
        <end position="28"/>
    </location>
</feature>
<protein>
    <recommendedName>
        <fullName evidence="6">PBS lyase HEAT domain protein repeat-containing protein</fullName>
    </recommendedName>
</protein>
<dbReference type="Proteomes" id="UP000001887">
    <property type="component" value="Chromosome"/>
</dbReference>
<organism evidence="4 5">
    <name type="scientific">Pirellula staleyi (strain ATCC 27377 / DSM 6068 / ICPB 4128)</name>
    <name type="common">Pirella staleyi</name>
    <dbReference type="NCBI Taxonomy" id="530564"/>
    <lineage>
        <taxon>Bacteria</taxon>
        <taxon>Pseudomonadati</taxon>
        <taxon>Planctomycetota</taxon>
        <taxon>Planctomycetia</taxon>
        <taxon>Pirellulales</taxon>
        <taxon>Pirellulaceae</taxon>
        <taxon>Pirellula</taxon>
    </lineage>
</organism>
<feature type="coiled-coil region" evidence="1">
    <location>
        <begin position="284"/>
        <end position="311"/>
    </location>
</feature>
<name>D2R635_PIRSD</name>
<evidence type="ECO:0000256" key="1">
    <source>
        <dbReference type="SAM" id="Coils"/>
    </source>
</evidence>
<feature type="compositionally biased region" description="Basic and acidic residues" evidence="2">
    <location>
        <begin position="390"/>
        <end position="402"/>
    </location>
</feature>
<evidence type="ECO:0000313" key="4">
    <source>
        <dbReference type="EMBL" id="ADB19120.1"/>
    </source>
</evidence>
<reference evidence="4 5" key="1">
    <citation type="journal article" date="2009" name="Stand. Genomic Sci.">
        <title>Complete genome sequence of Pirellula staleyi type strain (ATCC 27377).</title>
        <authorList>
            <person name="Clum A."/>
            <person name="Tindall B.J."/>
            <person name="Sikorski J."/>
            <person name="Ivanova N."/>
            <person name="Mavrommatis K."/>
            <person name="Lucas S."/>
            <person name="Glavina del Rio T."/>
            <person name="Nolan M."/>
            <person name="Chen F."/>
            <person name="Tice H."/>
            <person name="Pitluck S."/>
            <person name="Cheng J.F."/>
            <person name="Chertkov O."/>
            <person name="Brettin T."/>
            <person name="Han C."/>
            <person name="Detter J.C."/>
            <person name="Kuske C."/>
            <person name="Bruce D."/>
            <person name="Goodwin L."/>
            <person name="Ovchinikova G."/>
            <person name="Pati A."/>
            <person name="Mikhailova N."/>
            <person name="Chen A."/>
            <person name="Palaniappan K."/>
            <person name="Land M."/>
            <person name="Hauser L."/>
            <person name="Chang Y.J."/>
            <person name="Jeffries C.D."/>
            <person name="Chain P."/>
            <person name="Rohde M."/>
            <person name="Goker M."/>
            <person name="Bristow J."/>
            <person name="Eisen J.A."/>
            <person name="Markowitz V."/>
            <person name="Hugenholtz P."/>
            <person name="Kyrpides N.C."/>
            <person name="Klenk H.P."/>
            <person name="Lapidus A."/>
        </authorList>
    </citation>
    <scope>NUCLEOTIDE SEQUENCE [LARGE SCALE GENOMIC DNA]</scope>
    <source>
        <strain evidence="5">ATCC 27377 / DSM 6068 / ICPB 4128</strain>
    </source>
</reference>
<evidence type="ECO:0008006" key="6">
    <source>
        <dbReference type="Google" id="ProtNLM"/>
    </source>
</evidence>
<dbReference type="AlphaFoldDB" id="D2R635"/>